<dbReference type="SUPFAM" id="SSF158499">
    <property type="entry name" value="DnaD domain-like"/>
    <property type="match status" value="1"/>
</dbReference>
<dbReference type="InterPro" id="IPR034829">
    <property type="entry name" value="DnaD-like_sf"/>
</dbReference>
<organism evidence="1">
    <name type="scientific">marine sediment metagenome</name>
    <dbReference type="NCBI Taxonomy" id="412755"/>
    <lineage>
        <taxon>unclassified sequences</taxon>
        <taxon>metagenomes</taxon>
        <taxon>ecological metagenomes</taxon>
    </lineage>
</organism>
<protein>
    <submittedName>
        <fullName evidence="1">Uncharacterized protein</fullName>
    </submittedName>
</protein>
<proteinExistence type="predicted"/>
<reference evidence="1" key="1">
    <citation type="journal article" date="2014" name="Front. Microbiol.">
        <title>High frequency of phylogenetically diverse reductive dehalogenase-homologous genes in deep subseafloor sedimentary metagenomes.</title>
        <authorList>
            <person name="Kawai M."/>
            <person name="Futagami T."/>
            <person name="Toyoda A."/>
            <person name="Takaki Y."/>
            <person name="Nishi S."/>
            <person name="Hori S."/>
            <person name="Arai W."/>
            <person name="Tsubouchi T."/>
            <person name="Morono Y."/>
            <person name="Uchiyama I."/>
            <person name="Ito T."/>
            <person name="Fujiyama A."/>
            <person name="Inagaki F."/>
            <person name="Takami H."/>
        </authorList>
    </citation>
    <scope>NUCLEOTIDE SEQUENCE</scope>
    <source>
        <strain evidence="1">Expedition CK06-06</strain>
    </source>
</reference>
<accession>X1USV6</accession>
<gene>
    <name evidence="1" type="ORF">S12H4_46961</name>
</gene>
<dbReference type="AlphaFoldDB" id="X1USV6"/>
<comment type="caution">
    <text evidence="1">The sequence shown here is derived from an EMBL/GenBank/DDBJ whole genome shotgun (WGS) entry which is preliminary data.</text>
</comment>
<sequence>MPAERPYKIIPREPNAREAAQLRDLAKELSSAGGCPLDHIDQAFREAAGQTKFHISYVRAVLFAWLGLERGPP</sequence>
<evidence type="ECO:0000313" key="1">
    <source>
        <dbReference type="EMBL" id="GAJ06702.1"/>
    </source>
</evidence>
<name>X1USV6_9ZZZZ</name>
<dbReference type="EMBL" id="BARW01029183">
    <property type="protein sequence ID" value="GAJ06702.1"/>
    <property type="molecule type" value="Genomic_DNA"/>
</dbReference>